<dbReference type="InterPro" id="IPR039104">
    <property type="entry name" value="6PGL"/>
</dbReference>
<evidence type="ECO:0000256" key="1">
    <source>
        <dbReference type="ARBA" id="ARBA00000832"/>
    </source>
</evidence>
<protein>
    <recommendedName>
        <fullName evidence="6 7">6-phosphogluconolactonase</fullName>
        <shortName evidence="7">6PGL</shortName>
        <ecNumber evidence="5 7">3.1.1.31</ecNumber>
    </recommendedName>
</protein>
<dbReference type="InterPro" id="IPR005900">
    <property type="entry name" value="6-phosphogluconolactonase_DevB"/>
</dbReference>
<evidence type="ECO:0000256" key="5">
    <source>
        <dbReference type="ARBA" id="ARBA00013198"/>
    </source>
</evidence>
<keyword evidence="10" id="KW-1185">Reference proteome</keyword>
<comment type="caution">
    <text evidence="9">The sequence shown here is derived from an EMBL/GenBank/DDBJ whole genome shotgun (WGS) entry which is preliminary data.</text>
</comment>
<comment type="catalytic activity">
    <reaction evidence="1 7">
        <text>6-phospho-D-glucono-1,5-lactone + H2O = 6-phospho-D-gluconate + H(+)</text>
        <dbReference type="Rhea" id="RHEA:12556"/>
        <dbReference type="ChEBI" id="CHEBI:15377"/>
        <dbReference type="ChEBI" id="CHEBI:15378"/>
        <dbReference type="ChEBI" id="CHEBI:57955"/>
        <dbReference type="ChEBI" id="CHEBI:58759"/>
        <dbReference type="EC" id="3.1.1.31"/>
    </reaction>
</comment>
<dbReference type="CDD" id="cd01400">
    <property type="entry name" value="6PGL"/>
    <property type="match status" value="1"/>
</dbReference>
<dbReference type="NCBIfam" id="TIGR01198">
    <property type="entry name" value="pgl"/>
    <property type="match status" value="1"/>
</dbReference>
<dbReference type="Proteomes" id="UP000555103">
    <property type="component" value="Unassembled WGS sequence"/>
</dbReference>
<dbReference type="PANTHER" id="PTHR11054:SF0">
    <property type="entry name" value="6-PHOSPHOGLUCONOLACTONASE"/>
    <property type="match status" value="1"/>
</dbReference>
<proteinExistence type="inferred from homology"/>
<evidence type="ECO:0000313" key="10">
    <source>
        <dbReference type="Proteomes" id="UP000555103"/>
    </source>
</evidence>
<feature type="domain" description="Glucosamine/galactosamine-6-phosphate isomerase" evidence="8">
    <location>
        <begin position="15"/>
        <end position="232"/>
    </location>
</feature>
<dbReference type="Gene3D" id="3.40.50.1360">
    <property type="match status" value="1"/>
</dbReference>
<accession>A0A840CF13</accession>
<dbReference type="InterPro" id="IPR006148">
    <property type="entry name" value="Glc/Gal-6P_isomerase"/>
</dbReference>
<sequence length="243" mass="28086">MMIKEEVKVFDDPHALSKGFTEFLKKLLDVYPQVNLALSGGTTPKVIFDYWAENCKDEIDWKRVFFFWGDERCVPPENVMNNFGMTKDHLFDKVPAIPNNNIYRIHGENEAEEEALWYGTVLRNKLMQRQDIPCFEIVMLGLGDDGHTVSIFPNQIDLWDSKEICEVGEHPESGMKRVTITGRVVNNAQYVIFLATGKSKAEKVRDIVKNRKDFVNKYPAARVNPKRGYIYWFLDKEAASLLD</sequence>
<gene>
    <name evidence="7" type="primary">pgl</name>
    <name evidence="9" type="ORF">GGR21_000474</name>
</gene>
<dbReference type="PANTHER" id="PTHR11054">
    <property type="entry name" value="6-PHOSPHOGLUCONOLACTONASE"/>
    <property type="match status" value="1"/>
</dbReference>
<dbReference type="SUPFAM" id="SSF100950">
    <property type="entry name" value="NagB/RpiA/CoA transferase-like"/>
    <property type="match status" value="1"/>
</dbReference>
<evidence type="ECO:0000259" key="8">
    <source>
        <dbReference type="Pfam" id="PF01182"/>
    </source>
</evidence>
<evidence type="ECO:0000256" key="3">
    <source>
        <dbReference type="ARBA" id="ARBA00004961"/>
    </source>
</evidence>
<dbReference type="RefSeq" id="WP_246347969.1">
    <property type="nucleotide sequence ID" value="NZ_JACIEP010000002.1"/>
</dbReference>
<evidence type="ECO:0000256" key="4">
    <source>
        <dbReference type="ARBA" id="ARBA00010662"/>
    </source>
</evidence>
<dbReference type="AlphaFoldDB" id="A0A840CF13"/>
<organism evidence="9 10">
    <name type="scientific">Dysgonomonas hofstadii</name>
    <dbReference type="NCBI Taxonomy" id="637886"/>
    <lineage>
        <taxon>Bacteria</taxon>
        <taxon>Pseudomonadati</taxon>
        <taxon>Bacteroidota</taxon>
        <taxon>Bacteroidia</taxon>
        <taxon>Bacteroidales</taxon>
        <taxon>Dysgonomonadaceae</taxon>
        <taxon>Dysgonomonas</taxon>
    </lineage>
</organism>
<keyword evidence="7 9" id="KW-0378">Hydrolase</keyword>
<evidence type="ECO:0000313" key="9">
    <source>
        <dbReference type="EMBL" id="MBB4034587.1"/>
    </source>
</evidence>
<dbReference type="GO" id="GO:0017057">
    <property type="term" value="F:6-phosphogluconolactonase activity"/>
    <property type="evidence" value="ECO:0007669"/>
    <property type="project" value="UniProtKB-UniRule"/>
</dbReference>
<evidence type="ECO:0000256" key="7">
    <source>
        <dbReference type="RuleBase" id="RU365095"/>
    </source>
</evidence>
<dbReference type="UniPathway" id="UPA00115">
    <property type="reaction ID" value="UER00409"/>
</dbReference>
<dbReference type="GO" id="GO:0006098">
    <property type="term" value="P:pentose-phosphate shunt"/>
    <property type="evidence" value="ECO:0007669"/>
    <property type="project" value="UniProtKB-UniPathway"/>
</dbReference>
<comment type="similarity">
    <text evidence="4 7">Belongs to the glucosamine/galactosamine-6-phosphate isomerase family. 6-phosphogluconolactonase subfamily.</text>
</comment>
<comment type="function">
    <text evidence="2 7">Hydrolysis of 6-phosphogluconolactone to 6-phosphogluconate.</text>
</comment>
<dbReference type="GO" id="GO:0005975">
    <property type="term" value="P:carbohydrate metabolic process"/>
    <property type="evidence" value="ECO:0007669"/>
    <property type="project" value="UniProtKB-UniRule"/>
</dbReference>
<name>A0A840CF13_9BACT</name>
<dbReference type="EC" id="3.1.1.31" evidence="5 7"/>
<dbReference type="EMBL" id="JACIEP010000002">
    <property type="protein sequence ID" value="MBB4034587.1"/>
    <property type="molecule type" value="Genomic_DNA"/>
</dbReference>
<comment type="pathway">
    <text evidence="3 7">Carbohydrate degradation; pentose phosphate pathway; D-ribulose 5-phosphate from D-glucose 6-phosphate (oxidative stage): step 2/3.</text>
</comment>
<evidence type="ECO:0000256" key="6">
    <source>
        <dbReference type="ARBA" id="ARBA00020337"/>
    </source>
</evidence>
<dbReference type="Pfam" id="PF01182">
    <property type="entry name" value="Glucosamine_iso"/>
    <property type="match status" value="1"/>
</dbReference>
<evidence type="ECO:0000256" key="2">
    <source>
        <dbReference type="ARBA" id="ARBA00002681"/>
    </source>
</evidence>
<dbReference type="InterPro" id="IPR037171">
    <property type="entry name" value="NagB/RpiA_transferase-like"/>
</dbReference>
<reference evidence="9 10" key="1">
    <citation type="submission" date="2020-08" db="EMBL/GenBank/DDBJ databases">
        <title>Genomic Encyclopedia of Type Strains, Phase IV (KMG-IV): sequencing the most valuable type-strain genomes for metagenomic binning, comparative biology and taxonomic classification.</title>
        <authorList>
            <person name="Goeker M."/>
        </authorList>
    </citation>
    <scope>NUCLEOTIDE SEQUENCE [LARGE SCALE GENOMIC DNA]</scope>
    <source>
        <strain evidence="9 10">DSM 104969</strain>
    </source>
</reference>